<evidence type="ECO:0000256" key="1">
    <source>
        <dbReference type="ARBA" id="ARBA00004123"/>
    </source>
</evidence>
<dbReference type="GO" id="GO:0071013">
    <property type="term" value="C:catalytic step 2 spliceosome"/>
    <property type="evidence" value="ECO:0007669"/>
    <property type="project" value="TreeGrafter"/>
</dbReference>
<dbReference type="PANTHER" id="PTHR12940">
    <property type="entry name" value="ES-2 PROTEIN - RELATED"/>
    <property type="match status" value="1"/>
</dbReference>
<sequence length="191" mass="20408">MKATSALNELMTWGEIMSTPVRLDGEQPGTEAEAGSEFEMRDEETAGAFRISKRPRREELAIGMARQASKSLREKYAHHGAGLAAGAHPGRSESSRLRMSLLGRGHQASPSSSVRTTPGSALCHPCSASPRREEILSPAAKLLLHKTGSKTALRHPSNSPAKVTALNSSLLATPPVPKKPGIFTPLHPARH</sequence>
<proteinExistence type="inferred from homology"/>
<keyword evidence="6" id="KW-1185">Reference proteome</keyword>
<feature type="region of interest" description="Disordered" evidence="4">
    <location>
        <begin position="19"/>
        <end position="45"/>
    </location>
</feature>
<dbReference type="AlphaFoldDB" id="A0A0L6V5X9"/>
<dbReference type="VEuPathDB" id="FungiDB:VP01_2480g4"/>
<feature type="region of interest" description="Disordered" evidence="4">
    <location>
        <begin position="105"/>
        <end position="127"/>
    </location>
</feature>
<dbReference type="OrthoDB" id="19679at2759"/>
<evidence type="ECO:0000313" key="6">
    <source>
        <dbReference type="Proteomes" id="UP000037035"/>
    </source>
</evidence>
<evidence type="ECO:0000256" key="4">
    <source>
        <dbReference type="SAM" id="MobiDB-lite"/>
    </source>
</evidence>
<gene>
    <name evidence="5" type="ORF">VP01_2480g4</name>
</gene>
<comment type="subcellular location">
    <subcellularLocation>
        <location evidence="1">Nucleus</location>
    </subcellularLocation>
</comment>
<comment type="similarity">
    <text evidence="2">Belongs to the ESS2 family.</text>
</comment>
<dbReference type="PANTHER" id="PTHR12940:SF0">
    <property type="entry name" value="SPLICING FACTOR ESS-2 HOMOLOG"/>
    <property type="match status" value="1"/>
</dbReference>
<dbReference type="Proteomes" id="UP000037035">
    <property type="component" value="Unassembled WGS sequence"/>
</dbReference>
<feature type="compositionally biased region" description="Polar residues" evidence="4">
    <location>
        <begin position="108"/>
        <end position="119"/>
    </location>
</feature>
<comment type="caution">
    <text evidence="5">The sequence shown here is derived from an EMBL/GenBank/DDBJ whole genome shotgun (WGS) entry which is preliminary data.</text>
</comment>
<evidence type="ECO:0000256" key="2">
    <source>
        <dbReference type="ARBA" id="ARBA00009072"/>
    </source>
</evidence>
<name>A0A0L6V5X9_9BASI</name>
<dbReference type="Pfam" id="PF09751">
    <property type="entry name" value="Es2"/>
    <property type="match status" value="1"/>
</dbReference>
<evidence type="ECO:0000256" key="3">
    <source>
        <dbReference type="ARBA" id="ARBA00023242"/>
    </source>
</evidence>
<keyword evidence="3" id="KW-0539">Nucleus</keyword>
<dbReference type="STRING" id="27349.A0A0L6V5X9"/>
<dbReference type="EMBL" id="LAVV01007370">
    <property type="protein sequence ID" value="KNZ56163.1"/>
    <property type="molecule type" value="Genomic_DNA"/>
</dbReference>
<reference evidence="5 6" key="1">
    <citation type="submission" date="2015-08" db="EMBL/GenBank/DDBJ databases">
        <title>Next Generation Sequencing and Analysis of the Genome of Puccinia sorghi L Schw, the Causal Agent of Maize Common Rust.</title>
        <authorList>
            <person name="Rochi L."/>
            <person name="Burguener G."/>
            <person name="Darino M."/>
            <person name="Turjanski A."/>
            <person name="Kreff E."/>
            <person name="Dieguez M.J."/>
            <person name="Sacco F."/>
        </authorList>
    </citation>
    <scope>NUCLEOTIDE SEQUENCE [LARGE SCALE GENOMIC DNA]</scope>
    <source>
        <strain evidence="5 6">RO10H11247</strain>
    </source>
</reference>
<feature type="region of interest" description="Disordered" evidence="4">
    <location>
        <begin position="170"/>
        <end position="191"/>
    </location>
</feature>
<accession>A0A0L6V5X9</accession>
<dbReference type="InterPro" id="IPR019148">
    <property type="entry name" value="Nuclear_protein_DGCR14_ESS-2"/>
</dbReference>
<protein>
    <submittedName>
        <fullName evidence="5">Uncharacterized protein</fullName>
    </submittedName>
</protein>
<organism evidence="5 6">
    <name type="scientific">Puccinia sorghi</name>
    <dbReference type="NCBI Taxonomy" id="27349"/>
    <lineage>
        <taxon>Eukaryota</taxon>
        <taxon>Fungi</taxon>
        <taxon>Dikarya</taxon>
        <taxon>Basidiomycota</taxon>
        <taxon>Pucciniomycotina</taxon>
        <taxon>Pucciniomycetes</taxon>
        <taxon>Pucciniales</taxon>
        <taxon>Pucciniaceae</taxon>
        <taxon>Puccinia</taxon>
    </lineage>
</organism>
<evidence type="ECO:0000313" key="5">
    <source>
        <dbReference type="EMBL" id="KNZ56163.1"/>
    </source>
</evidence>